<evidence type="ECO:0000313" key="3">
    <source>
        <dbReference type="Proteomes" id="UP000468735"/>
    </source>
</evidence>
<dbReference type="Pfam" id="PF14417">
    <property type="entry name" value="MEDS"/>
    <property type="match status" value="1"/>
</dbReference>
<dbReference type="InterPro" id="IPR002645">
    <property type="entry name" value="STAS_dom"/>
</dbReference>
<dbReference type="EMBL" id="WBMT01000012">
    <property type="protein sequence ID" value="KAB2345999.1"/>
    <property type="molecule type" value="Genomic_DNA"/>
</dbReference>
<sequence length="291" mass="31862">MSSSSTAVGEMKFGDHLCLPYDNDAERYAVLLAYIRDGLRSQHKIVYLAGERRPDETLARLVRATSDPDQAAVLTGAAETGQLAIRPVVEATGRFDPGESPALLGMEIERALAQGYAGARITGETSFTLRGRFDEFEDRCQVTFGAPGVRAMAVCQYDRRWFDDAQLRRLEERHDGRVGVNAVYADDVLTITPLYTPPGLRLAGAIDESTLSAVQRALREVGGRGSHLCLDLSALEFCDMEGLRVLTRASQSGTGIDRQVVLRGVPGYLGLMMRIYGWEGMPGVFVEEAVR</sequence>
<proteinExistence type="predicted"/>
<dbReference type="RefSeq" id="WP_151564038.1">
    <property type="nucleotide sequence ID" value="NZ_WBMT01000012.1"/>
</dbReference>
<dbReference type="OrthoDB" id="116243at2"/>
<comment type="caution">
    <text evidence="2">The sequence shown here is derived from an EMBL/GenBank/DDBJ whole genome shotgun (WGS) entry which is preliminary data.</text>
</comment>
<dbReference type="InterPro" id="IPR036513">
    <property type="entry name" value="STAS_dom_sf"/>
</dbReference>
<dbReference type="Pfam" id="PF13466">
    <property type="entry name" value="STAS_2"/>
    <property type="match status" value="1"/>
</dbReference>
<feature type="domain" description="STAS" evidence="1">
    <location>
        <begin position="200"/>
        <end position="291"/>
    </location>
</feature>
<organism evidence="2 3">
    <name type="scientific">Actinomadura rudentiformis</name>
    <dbReference type="NCBI Taxonomy" id="359158"/>
    <lineage>
        <taxon>Bacteria</taxon>
        <taxon>Bacillati</taxon>
        <taxon>Actinomycetota</taxon>
        <taxon>Actinomycetes</taxon>
        <taxon>Streptosporangiales</taxon>
        <taxon>Thermomonosporaceae</taxon>
        <taxon>Actinomadura</taxon>
    </lineage>
</organism>
<gene>
    <name evidence="2" type="ORF">F8566_25115</name>
</gene>
<dbReference type="InterPro" id="IPR058548">
    <property type="entry name" value="MlaB-like_STAS"/>
</dbReference>
<accession>A0A6H9YW79</accession>
<dbReference type="PROSITE" id="PS50801">
    <property type="entry name" value="STAS"/>
    <property type="match status" value="1"/>
</dbReference>
<dbReference type="AlphaFoldDB" id="A0A6H9YW79"/>
<dbReference type="Proteomes" id="UP000468735">
    <property type="component" value="Unassembled WGS sequence"/>
</dbReference>
<keyword evidence="3" id="KW-1185">Reference proteome</keyword>
<dbReference type="SUPFAM" id="SSF52091">
    <property type="entry name" value="SpoIIaa-like"/>
    <property type="match status" value="1"/>
</dbReference>
<dbReference type="CDD" id="cd07043">
    <property type="entry name" value="STAS_anti-anti-sigma_factors"/>
    <property type="match status" value="1"/>
</dbReference>
<dbReference type="InterPro" id="IPR025847">
    <property type="entry name" value="MEDS_domain"/>
</dbReference>
<reference evidence="2 3" key="1">
    <citation type="submission" date="2019-09" db="EMBL/GenBank/DDBJ databases">
        <title>Actinomadura physcomitrii sp. nov., a novel actinomycete isolated from moss [Physcomitrium sphaericum (Ludw) Fuernr].</title>
        <authorList>
            <person name="Zhuang X."/>
            <person name="Liu C."/>
        </authorList>
    </citation>
    <scope>NUCLEOTIDE SEQUENCE [LARGE SCALE GENOMIC DNA]</scope>
    <source>
        <strain evidence="2 3">HMC1</strain>
    </source>
</reference>
<evidence type="ECO:0000259" key="1">
    <source>
        <dbReference type="PROSITE" id="PS50801"/>
    </source>
</evidence>
<dbReference type="Gene3D" id="3.30.750.24">
    <property type="entry name" value="STAS domain"/>
    <property type="match status" value="1"/>
</dbReference>
<evidence type="ECO:0000313" key="2">
    <source>
        <dbReference type="EMBL" id="KAB2345999.1"/>
    </source>
</evidence>
<protein>
    <submittedName>
        <fullName evidence="2">STAS domain-containing protein</fullName>
    </submittedName>
</protein>
<name>A0A6H9YW79_9ACTN</name>